<dbReference type="Proteomes" id="UP001139486">
    <property type="component" value="Unassembled WGS sequence"/>
</dbReference>
<reference evidence="2" key="1">
    <citation type="submission" date="2022-05" db="EMBL/GenBank/DDBJ databases">
        <title>Sphingomonas sp. strain RP10 Genome sequencing and assembly.</title>
        <authorList>
            <person name="Kim I."/>
        </authorList>
    </citation>
    <scope>NUCLEOTIDE SEQUENCE</scope>
    <source>
        <strain evidence="2">RP10</strain>
    </source>
</reference>
<comment type="caution">
    <text evidence="2">The sequence shown here is derived from an EMBL/GenBank/DDBJ whole genome shotgun (WGS) entry which is preliminary data.</text>
</comment>
<dbReference type="GO" id="GO:0016779">
    <property type="term" value="F:nucleotidyltransferase activity"/>
    <property type="evidence" value="ECO:0007669"/>
    <property type="project" value="InterPro"/>
</dbReference>
<accession>A0A9X2KRU1</accession>
<dbReference type="Gene3D" id="3.30.460.10">
    <property type="entry name" value="Beta Polymerase, domain 2"/>
    <property type="match status" value="1"/>
</dbReference>
<gene>
    <name evidence="2" type="ORF">M9979_14020</name>
</gene>
<evidence type="ECO:0000259" key="1">
    <source>
        <dbReference type="Pfam" id="PF01909"/>
    </source>
</evidence>
<protein>
    <submittedName>
        <fullName evidence="2">Nucleotidyltransferase domain-containing protein</fullName>
    </submittedName>
</protein>
<dbReference type="AlphaFoldDB" id="A0A9X2KRU1"/>
<evidence type="ECO:0000313" key="3">
    <source>
        <dbReference type="Proteomes" id="UP001139486"/>
    </source>
</evidence>
<dbReference type="InterPro" id="IPR002934">
    <property type="entry name" value="Polymerase_NTP_transf_dom"/>
</dbReference>
<name>A0A9X2KRU1_9SPHN</name>
<dbReference type="SUPFAM" id="SSF81301">
    <property type="entry name" value="Nucleotidyltransferase"/>
    <property type="match status" value="1"/>
</dbReference>
<dbReference type="InterPro" id="IPR043519">
    <property type="entry name" value="NT_sf"/>
</dbReference>
<sequence>MSRSIDLTAVQRRRLLEVLGCFAPPVERVDVFGSRVRGTARPGSDVDLVVDGRIDAQTVRRIASALSDSYLGIFADVAAYSLLEDDDFAREVRRDAVPLFDAADLAAAPPFRPVDGLREWYLP</sequence>
<feature type="domain" description="Polymerase nucleotidyl transferase" evidence="1">
    <location>
        <begin position="21"/>
        <end position="56"/>
    </location>
</feature>
<dbReference type="Pfam" id="PF01909">
    <property type="entry name" value="NTP_transf_2"/>
    <property type="match status" value="1"/>
</dbReference>
<dbReference type="RefSeq" id="WP_254289983.1">
    <property type="nucleotide sequence ID" value="NZ_JAMLDY010000018.1"/>
</dbReference>
<organism evidence="2 3">
    <name type="scientific">Sphingomonas liriopis</name>
    <dbReference type="NCBI Taxonomy" id="2949094"/>
    <lineage>
        <taxon>Bacteria</taxon>
        <taxon>Pseudomonadati</taxon>
        <taxon>Pseudomonadota</taxon>
        <taxon>Alphaproteobacteria</taxon>
        <taxon>Sphingomonadales</taxon>
        <taxon>Sphingomonadaceae</taxon>
        <taxon>Sphingomonas</taxon>
    </lineage>
</organism>
<evidence type="ECO:0000313" key="2">
    <source>
        <dbReference type="EMBL" id="MCP3735986.1"/>
    </source>
</evidence>
<dbReference type="EMBL" id="JAMLDY010000018">
    <property type="protein sequence ID" value="MCP3735986.1"/>
    <property type="molecule type" value="Genomic_DNA"/>
</dbReference>
<dbReference type="CDD" id="cd05403">
    <property type="entry name" value="NT_KNTase_like"/>
    <property type="match status" value="1"/>
</dbReference>
<keyword evidence="3" id="KW-1185">Reference proteome</keyword>
<proteinExistence type="predicted"/>